<dbReference type="GO" id="GO:0005975">
    <property type="term" value="P:carbohydrate metabolic process"/>
    <property type="evidence" value="ECO:0007669"/>
    <property type="project" value="UniProtKB-ARBA"/>
</dbReference>
<dbReference type="GO" id="GO:0004553">
    <property type="term" value="F:hydrolase activity, hydrolyzing O-glycosyl compounds"/>
    <property type="evidence" value="ECO:0007669"/>
    <property type="project" value="UniProtKB-ARBA"/>
</dbReference>
<protein>
    <recommendedName>
        <fullName evidence="3">LamG domain-containing protein</fullName>
    </recommendedName>
</protein>
<comment type="caution">
    <text evidence="1">The sequence shown here is derived from an EMBL/GenBank/DDBJ whole genome shotgun (WGS) entry which is preliminary data.</text>
</comment>
<dbReference type="InterPro" id="IPR013320">
    <property type="entry name" value="ConA-like_dom_sf"/>
</dbReference>
<organism evidence="1 2">
    <name type="scientific">Planktosalinus lacus</name>
    <dbReference type="NCBI Taxonomy" id="1526573"/>
    <lineage>
        <taxon>Bacteria</taxon>
        <taxon>Pseudomonadati</taxon>
        <taxon>Bacteroidota</taxon>
        <taxon>Flavobacteriia</taxon>
        <taxon>Flavobacteriales</taxon>
        <taxon>Flavobacteriaceae</taxon>
        <taxon>Planktosalinus</taxon>
    </lineage>
</organism>
<dbReference type="Proteomes" id="UP000652231">
    <property type="component" value="Unassembled WGS sequence"/>
</dbReference>
<dbReference type="Gene3D" id="2.60.120.200">
    <property type="match status" value="1"/>
</dbReference>
<keyword evidence="2" id="KW-1185">Reference proteome</keyword>
<evidence type="ECO:0008006" key="3">
    <source>
        <dbReference type="Google" id="ProtNLM"/>
    </source>
</evidence>
<dbReference type="SUPFAM" id="SSF49899">
    <property type="entry name" value="Concanavalin A-like lectins/glucanases"/>
    <property type="match status" value="1"/>
</dbReference>
<sequence>MRNVLIFFLIILAFYSCGEKKMRKVVDVSNRAQEYELIKPLGNVVGDVQFSEKGAEFIGNDVPAYIFLDSLSLEESTPKNISMWLKFEGEDARIPQMIFSIKDTTDIRKRFNMWIAGRRVTAVLNGNPLWANEYDYSKGRSKTYYDSYILEPGKFYFLSVNYTPQKVQIYINAELYQQFENINDGKINFHQIYLGTERYENEFRNPLIGNIRNLTLFNRTLNENEIYSLSVESYEDISEFNKAFELKKFNFN</sequence>
<evidence type="ECO:0000313" key="1">
    <source>
        <dbReference type="EMBL" id="GGD80098.1"/>
    </source>
</evidence>
<proteinExistence type="predicted"/>
<accession>A0A8J2V7L8</accession>
<dbReference type="EMBL" id="BMGK01000001">
    <property type="protein sequence ID" value="GGD80098.1"/>
    <property type="molecule type" value="Genomic_DNA"/>
</dbReference>
<evidence type="ECO:0000313" key="2">
    <source>
        <dbReference type="Proteomes" id="UP000652231"/>
    </source>
</evidence>
<reference evidence="1" key="2">
    <citation type="submission" date="2020-09" db="EMBL/GenBank/DDBJ databases">
        <authorList>
            <person name="Sun Q."/>
            <person name="Zhou Y."/>
        </authorList>
    </citation>
    <scope>NUCLEOTIDE SEQUENCE</scope>
    <source>
        <strain evidence="1">CGMCC 1.12924</strain>
    </source>
</reference>
<dbReference type="AlphaFoldDB" id="A0A8J2V7L8"/>
<dbReference type="PROSITE" id="PS51257">
    <property type="entry name" value="PROKAR_LIPOPROTEIN"/>
    <property type="match status" value="1"/>
</dbReference>
<name>A0A8J2V7L8_9FLAO</name>
<reference evidence="1" key="1">
    <citation type="journal article" date="2014" name="Int. J. Syst. Evol. Microbiol.">
        <title>Complete genome sequence of Corynebacterium casei LMG S-19264T (=DSM 44701T), isolated from a smear-ripened cheese.</title>
        <authorList>
            <consortium name="US DOE Joint Genome Institute (JGI-PGF)"/>
            <person name="Walter F."/>
            <person name="Albersmeier A."/>
            <person name="Kalinowski J."/>
            <person name="Ruckert C."/>
        </authorList>
    </citation>
    <scope>NUCLEOTIDE SEQUENCE</scope>
    <source>
        <strain evidence="1">CGMCC 1.12924</strain>
    </source>
</reference>
<dbReference type="Pfam" id="PF13385">
    <property type="entry name" value="Laminin_G_3"/>
    <property type="match status" value="1"/>
</dbReference>
<gene>
    <name evidence="1" type="ORF">GCM10011312_00510</name>
</gene>